<evidence type="ECO:0000256" key="1">
    <source>
        <dbReference type="ARBA" id="ARBA00001957"/>
    </source>
</evidence>
<dbReference type="NCBIfam" id="TIGR01720">
    <property type="entry name" value="NRPS-para261"/>
    <property type="match status" value="1"/>
</dbReference>
<dbReference type="Gene3D" id="3.40.50.150">
    <property type="entry name" value="Vaccinia Virus protein VP39"/>
    <property type="match status" value="1"/>
</dbReference>
<dbReference type="NCBIfam" id="NF003417">
    <property type="entry name" value="PRK04813.1"/>
    <property type="match status" value="4"/>
</dbReference>
<keyword evidence="5" id="KW-0045">Antibiotic biosynthesis</keyword>
<dbReference type="Pfam" id="PF08242">
    <property type="entry name" value="Methyltransf_12"/>
    <property type="match status" value="1"/>
</dbReference>
<dbReference type="InterPro" id="IPR013217">
    <property type="entry name" value="Methyltransf_12"/>
</dbReference>
<dbReference type="Gene3D" id="2.30.38.10">
    <property type="entry name" value="Luciferase, Domain 3"/>
    <property type="match status" value="3"/>
</dbReference>
<evidence type="ECO:0000256" key="3">
    <source>
        <dbReference type="ARBA" id="ARBA00022553"/>
    </source>
</evidence>
<evidence type="ECO:0000256" key="6">
    <source>
        <dbReference type="SAM" id="MobiDB-lite"/>
    </source>
</evidence>
<dbReference type="PROSITE" id="PS50075">
    <property type="entry name" value="CARRIER"/>
    <property type="match status" value="3"/>
</dbReference>
<keyword evidence="2" id="KW-0596">Phosphopantetheine</keyword>
<feature type="domain" description="Carrier" evidence="7">
    <location>
        <begin position="3478"/>
        <end position="3552"/>
    </location>
</feature>
<evidence type="ECO:0000256" key="5">
    <source>
        <dbReference type="ARBA" id="ARBA00023194"/>
    </source>
</evidence>
<dbReference type="Proteomes" id="UP001163203">
    <property type="component" value="Chromosome"/>
</dbReference>
<dbReference type="Gene3D" id="3.30.300.30">
    <property type="match status" value="4"/>
</dbReference>
<feature type="region of interest" description="Disordered" evidence="6">
    <location>
        <begin position="3461"/>
        <end position="3480"/>
    </location>
</feature>
<dbReference type="SUPFAM" id="SSF56801">
    <property type="entry name" value="Acetyl-CoA synthetase-like"/>
    <property type="match status" value="3"/>
</dbReference>
<evidence type="ECO:0000256" key="4">
    <source>
        <dbReference type="ARBA" id="ARBA00022737"/>
    </source>
</evidence>
<dbReference type="InterPro" id="IPR029063">
    <property type="entry name" value="SAM-dependent_MTases_sf"/>
</dbReference>
<dbReference type="Pfam" id="PF00668">
    <property type="entry name" value="Condensation"/>
    <property type="match status" value="4"/>
</dbReference>
<dbReference type="CDD" id="cd12117">
    <property type="entry name" value="A_NRPS_Srf_like"/>
    <property type="match status" value="1"/>
</dbReference>
<dbReference type="Gene3D" id="1.10.1200.10">
    <property type="entry name" value="ACP-like"/>
    <property type="match status" value="3"/>
</dbReference>
<dbReference type="NCBIfam" id="TIGR01733">
    <property type="entry name" value="AA-adenyl-dom"/>
    <property type="match status" value="3"/>
</dbReference>
<dbReference type="PROSITE" id="PS00012">
    <property type="entry name" value="PHOSPHOPANTETHEINE"/>
    <property type="match status" value="3"/>
</dbReference>
<dbReference type="Gene3D" id="3.30.559.30">
    <property type="entry name" value="Nonribosomal peptide synthetase, condensation domain"/>
    <property type="match status" value="4"/>
</dbReference>
<dbReference type="InterPro" id="IPR009081">
    <property type="entry name" value="PP-bd_ACP"/>
</dbReference>
<protein>
    <submittedName>
        <fullName evidence="8">Amino acid adenylation domain-containing protein</fullName>
    </submittedName>
</protein>
<name>A0ABY7ASK9_9PSEU</name>
<dbReference type="InterPro" id="IPR001242">
    <property type="entry name" value="Condensation_dom"/>
</dbReference>
<dbReference type="InterPro" id="IPR020845">
    <property type="entry name" value="AMP-binding_CS"/>
</dbReference>
<evidence type="ECO:0000256" key="2">
    <source>
        <dbReference type="ARBA" id="ARBA00022450"/>
    </source>
</evidence>
<dbReference type="InterPro" id="IPR025110">
    <property type="entry name" value="AMP-bd_C"/>
</dbReference>
<dbReference type="PANTHER" id="PTHR45527">
    <property type="entry name" value="NONRIBOSOMAL PEPTIDE SYNTHETASE"/>
    <property type="match status" value="1"/>
</dbReference>
<keyword evidence="9" id="KW-1185">Reference proteome</keyword>
<dbReference type="EMBL" id="CP113836">
    <property type="protein sequence ID" value="WAL62944.1"/>
    <property type="molecule type" value="Genomic_DNA"/>
</dbReference>
<dbReference type="Pfam" id="PF13193">
    <property type="entry name" value="AMP-binding_C"/>
    <property type="match status" value="2"/>
</dbReference>
<keyword evidence="3" id="KW-0597">Phosphoprotein</keyword>
<dbReference type="Gene3D" id="3.30.559.10">
    <property type="entry name" value="Chloramphenicol acetyltransferase-like domain"/>
    <property type="match status" value="4"/>
</dbReference>
<dbReference type="InterPro" id="IPR020806">
    <property type="entry name" value="PKS_PP-bd"/>
</dbReference>
<dbReference type="SUPFAM" id="SSF52777">
    <property type="entry name" value="CoA-dependent acyltransferases"/>
    <property type="match status" value="8"/>
</dbReference>
<dbReference type="Gene3D" id="3.40.50.980">
    <property type="match status" value="6"/>
</dbReference>
<dbReference type="PROSITE" id="PS00455">
    <property type="entry name" value="AMP_BINDING"/>
    <property type="match status" value="3"/>
</dbReference>
<dbReference type="Pfam" id="PF00550">
    <property type="entry name" value="PP-binding"/>
    <property type="match status" value="3"/>
</dbReference>
<organism evidence="8 9">
    <name type="scientific">Amycolatopsis cynarae</name>
    <dbReference type="NCBI Taxonomy" id="2995223"/>
    <lineage>
        <taxon>Bacteria</taxon>
        <taxon>Bacillati</taxon>
        <taxon>Actinomycetota</taxon>
        <taxon>Actinomycetes</taxon>
        <taxon>Pseudonocardiales</taxon>
        <taxon>Pseudonocardiaceae</taxon>
        <taxon>Amycolatopsis</taxon>
    </lineage>
</organism>
<evidence type="ECO:0000313" key="9">
    <source>
        <dbReference type="Proteomes" id="UP001163203"/>
    </source>
</evidence>
<sequence length="4055" mass="436246">MIPLSFAQQRLWFLSRLEGPSPTYNVPLAVRMSGPLDRVALVAALGDVIARHESLRTKFPERDGEPYQRVLAPADAPVTLPVVDAAPDGLDAAIAEAVAQPFHIDAEVPLRLRLLTLGAQEHVLLVVMHHIIADGWSTRPLLQDLSTAYAARCRQESPQWSDLPVQYSDYALWQRDVLGSETEPDSIISQQLAQWRAFLRGAPQLLELPTDRPRPAVASYRGDKVGLHLDAAAHRAMVRLARDTGTTVFMVVQAALAVLLTRLGAGTDVPIGTVVAGRSDEAMEDLVGFFVNTLVLRTDTSGDPSFRDLLARVRSVDLDAYANQDVPFERVVEVLNPTRSLASHPLFQVMLVLQNASADRVDLHGLRAGILPTPVSGVAKFDLSFSVEETLTDDGEAAGIEGTLEYAEDLFDRATAADLAARLTRVLASAVADPDRAIGELDLLDAAERQRILVDWNDTERPVPPLDVAALFEQQVRRNPQAPALTDRDGTLSYAELNTRANRLAHRLADLGVGPDAPVAVSMERSADLVVAMIAVVKAGGAYVPLHASYPPARMSLMLRETGASVLITDRGSAGHRFDHEATVLQVGGQPLDGLAGTDLCLPLTGENLAYIMYTSGSTGTPKGVGVTHAGVVRLAADRGWQHGGDHRVLLHSSHAFDAATWEIWGPLLAGHEVVVAPEADFDVTALAAMIAGYRITSALLTTSLFNLVAEQAPEILAPVREILCGGEAASPSAMARVQRHCPDTRLVNAYGPTEVTVIAASHELDPSALVEGPVPIGRPADNIRAYVLDDRLRPVPPGVAGELYVAGVGLARGYLRRQALTAERFVAAPYGRPGERMYRTGDLVRWNRTGLLEYLGRADQQIKMRGLRIEPGEIETALAAHPDIAQAAVVAREDRPGDRMLAAYLVPAGDRRPEVTEVRRYLAEGLPGYLVPQAMVVLAELPLNSNGKLDRAALPAPVLGTGSAGQANRSAREEILCGLFAEVLGLDSVGVEDGFFDLGGHSLLVTRLISRVRSVLGVELPVRAVFETPTAAGLAARLDAATAPPQPPLRPSARAEVVPLSFAQQRLWFLHQLEGPSPTYNISFCLRLRGVLNREALTSALRDVVARHETLRTIYPEVDGVGRQRVVDRVSVEPVVSDVSAAQLTDAIERAARYSFDLATEIPLRAELLVTAPEDCALVLALHHIAADGSSMKPLVRDLASAYEARCAGKAPEWEPLPVQYADYTLWQRELLGEESDASSTASTQVEFWRTELRGIPEQLNLPYDRPRPTVTSYRGDRVEVALSADGHRAAIAMARSSGVTVFMVLQAALASLLTRLGAGTDIPLGSPAAGRTDDALTDLVGFFVNSLVLRTDTSGEPTFRELLDRVRTTDLAAYAHQDLPFERLVEILNPARSAAHHPLFQVMLGLFPYSDTDFELPGLDVTTTDINTRTAKFDLFFLLNEQRNSEGAPAGITGVIEYSTDVFDRATAEHLAARWTGWLSALLADPDRPIGAHDVLLPAERGQLVAWNDTAAEVPPETMPEMFEARVRDDPGAIAVACGDAELSYEELNVRANRLARVLIESGVGPESIVAVLMTRSPALLVTLLAVLKAGGTYLPLDPEYPADRLGYILGDAGPVLMVTTTDTADVLPEYPGTRLVLDHPGTTARLARQAATNIDDGDRVRPLTVEHPAYVIYTSGSTGVPKGVVVTHANLTNFLTAMREPCGLTPADRLLAVTTVAFDIAALELYLPLVHGAQVVLAQEKTVRDPMALANLAATRGCTVVQATPTMWQVLLGTTADAFRDVRMLVGGEALPAGLAVRMRERSGAVTNLFGPTETTIWSTIAAVPDDERTPPIGRPIANTQVHVLDGELRPAPIGVAGELYLAGDGLARGYLGQPKLSAERFVANPFGRPGTRMYRTGDVARWNRNGELEFVGRVDHQIKLRGFRVELGEIESVLSRHPDVARAAVVATGQQQLIAYVTPLDRSQSPDDDGVVRQQVDDWQQVYDSAYEEEAKSGDFSESFSVWRSSYDDAPIPLSEMRAWRDTTVTRIRGLRPRRILEIGVGSGLLLSKLAPDSEAYWATDFSPVAVAALEEIIAENPDLTDRVVLRTQPADCFDGLPAEFFDTIVINSVVQYFPNVDYLVSVLRQALSLVVPGGAVFVGDVRNHRLLRCFRAAIEVLRHPDEDPAQWQRSVAQAVRREKELLIDPEFFPALGQVLPDVPSVEIGVKRGVAPNELSRYRYDVVLRSGSGAESADEPRELRWGADVADLGALEAHLVASGAGAVRVTGMPNARLLPELAALAAVDERTPASPTASVDPDALYDLGSRNGFVTGVAWSPGAEDGSIEAVFTRDPSNGVGAVGIGYPLVAGSRPLAEYGNDPARPYQADALGRSLRSYLRHWLPEYMVPAAVTVLDEMPLTTNGKIDRRALPAPALAGSAASRAPRSPAEEILCGLFAEVLGLDSVGIDDGFFDLGGHSILAIRLASRIRTVFQREMPVWSIFEAATVARLAAQLDGADAGRAALVPVERPRYVPLSFGQRRLWFLHKLEGPSPTYNMPIALRLSGNLDQAALEAALTDVVHRHEVLRTMFPEHDGVAYQSVLDVGEARPEFSVVDVGPGGLQAAVHEAANYAFDLATEIPIRAFLFPLGENQYVLLLLAHHIAVDGLSLRPLSRDLASAYAARRAGHAPSWTGLPVQYVDYTLWEREILGGEDDPHSAIGRQVEFWRRTLADSPQLISLPTDRPHPAVPTHRGDDVRFTVDAATHAAMVELARSHDVTMFMVAQAAIAALLTKLGAGTDILIGSPVAGRADSALDDLVGFFANNLVLRNDTSGDPTFAELLTRVRKANIAAYANQDVPFDRLVEVLQPEHSLAHHPLFQISLAYSSGTDEKWELDGLQVDIADFGSGGAKLDLQFGLEETRTAQGRPAGIDGVLQFAVDLFDRGSVAQVAARLTRLLSAVVAAPDRRLSEVEVLSDQERHRLLTDYNATDRALPAATIPMLFAGQVARRPDDPAVVFEDETVSYRELDARANRLARYLVGCGVGPESRVAVALPRSREMIVAVLAVHKAGAAYLPVDPDYPPDRIEYILTDSVPSCVLTTRAIAERLPSAPGTVVPVDEAATAAAIAGLPDTDLGDGDRLAPLGVDSPAWVIYTSGSTGRPKGVVVPHRGIASLVAAQIERLGVGPGSRVLQFASLSFDAAGWEICMAVLSGGCLVVAPASRLAPGEPLAELLSRQRVTHATLPPTALAAMSGEGLPAGMTLVVAGEACAPELVARFSPDRRMINAYGPTETTVCATMSAPLSAAVAPPIGRPIVNTRAFVLDASLRPVAPGVVGELYVTGAGLARGYLARPALTAQRFVACPFAGAGRRMYRTGDLARWNSQGQLEFAGRADRQVKVRGFRIEPGEIEAVLTALPDVTRAVVVVREDRPGHRRIVAYVVTSADPAALRERVEGLLPDYLVPSAFVRLEALPVTPNGKIDHAALPAPETDTGAGRRPRGHHEETLCRIFAEVLGLAEAHPGQDFFRLGGDSILSIELVAGARRAGLGLTVRDVFLHRTVEALASVATSGESGRAGHDENHRAMDPTPIIAWLRELDGPFDGYNQSVAVRVPEGARIGELRTALQAVLDRHGSLRSQLTVSAEGRWSLAASGRSSAGDVLSRVDVHGLAGEQLAAVLTAEGEAARLRLRPVDGVMCQAVWFDFGEDRAGRLLLVLHHLAVDAVSWRILLSDLASAWRSAVAGETPVVEPVLTSMPTWALALAEEARRPSRVRELELWQRALAPADPNLGSRPLNPAVDVARTVRSLSVSLPAEQTGALLTAVPAAFHGGINDVLLTGLALAVNHCRGGRPRSGSEVVLDLEGHGREDIVPGLDLTRTVGWFTSLYPVRLDPGRVDWQEVRAGGPAVGQALKAVKEQLRVQPDNGIGYGLLRYLNEETAPVLAALPGPQLSFNYLGRFGSVSGDHAEPADWEQVSDIPLPAHRDAEQPVAHVLEINAAARRDVDGLHLVADWLWPEALLAEDEVRELAEAWLTALRGLVRHVESLAAGGHTPSDLSLALDQGEIDELEEELGTLR</sequence>
<feature type="domain" description="Carrier" evidence="7">
    <location>
        <begin position="2425"/>
        <end position="2500"/>
    </location>
</feature>
<dbReference type="InterPro" id="IPR045851">
    <property type="entry name" value="AMP-bd_C_sf"/>
</dbReference>
<dbReference type="InterPro" id="IPR010071">
    <property type="entry name" value="AA_adenyl_dom"/>
</dbReference>
<proteinExistence type="predicted"/>
<dbReference type="InterPro" id="IPR036736">
    <property type="entry name" value="ACP-like_sf"/>
</dbReference>
<gene>
    <name evidence="8" type="ORF">ORV05_18025</name>
</gene>
<accession>A0ABY7ASK9</accession>
<dbReference type="RefSeq" id="WP_268440591.1">
    <property type="nucleotide sequence ID" value="NZ_CP113836.1"/>
</dbReference>
<dbReference type="InterPro" id="IPR023213">
    <property type="entry name" value="CAT-like_dom_sf"/>
</dbReference>
<dbReference type="CDD" id="cd19540">
    <property type="entry name" value="LCL_NRPS-like"/>
    <property type="match status" value="3"/>
</dbReference>
<dbReference type="CDD" id="cd02440">
    <property type="entry name" value="AdoMet_MTases"/>
    <property type="match status" value="1"/>
</dbReference>
<comment type="cofactor">
    <cofactor evidence="1">
        <name>pantetheine 4'-phosphate</name>
        <dbReference type="ChEBI" id="CHEBI:47942"/>
    </cofactor>
</comment>
<dbReference type="Pfam" id="PF00501">
    <property type="entry name" value="AMP-binding"/>
    <property type="match status" value="3"/>
</dbReference>
<keyword evidence="4" id="KW-0677">Repeat</keyword>
<dbReference type="InterPro" id="IPR006162">
    <property type="entry name" value="Ppantetheine_attach_site"/>
</dbReference>
<dbReference type="InterPro" id="IPR010060">
    <property type="entry name" value="NRPS_synth"/>
</dbReference>
<evidence type="ECO:0000259" key="7">
    <source>
        <dbReference type="PROSITE" id="PS50075"/>
    </source>
</evidence>
<dbReference type="CDD" id="cd17652">
    <property type="entry name" value="A_NRPS_CmdD_like"/>
    <property type="match status" value="1"/>
</dbReference>
<dbReference type="SUPFAM" id="SSF47336">
    <property type="entry name" value="ACP-like"/>
    <property type="match status" value="3"/>
</dbReference>
<dbReference type="SUPFAM" id="SSF53335">
    <property type="entry name" value="S-adenosyl-L-methionine-dependent methyltransferases"/>
    <property type="match status" value="1"/>
</dbReference>
<dbReference type="PANTHER" id="PTHR45527:SF1">
    <property type="entry name" value="FATTY ACID SYNTHASE"/>
    <property type="match status" value="1"/>
</dbReference>
<feature type="domain" description="Carrier" evidence="7">
    <location>
        <begin position="968"/>
        <end position="1043"/>
    </location>
</feature>
<evidence type="ECO:0000313" key="8">
    <source>
        <dbReference type="EMBL" id="WAL62944.1"/>
    </source>
</evidence>
<dbReference type="SMART" id="SM00823">
    <property type="entry name" value="PKS_PP"/>
    <property type="match status" value="3"/>
</dbReference>
<reference evidence="8" key="1">
    <citation type="submission" date="2022-11" db="EMBL/GenBank/DDBJ databases">
        <authorList>
            <person name="Mo P."/>
        </authorList>
    </citation>
    <scope>NUCLEOTIDE SEQUENCE</scope>
    <source>
        <strain evidence="8">HUAS 11-8</strain>
    </source>
</reference>
<dbReference type="InterPro" id="IPR000873">
    <property type="entry name" value="AMP-dep_synth/lig_dom"/>
</dbReference>